<dbReference type="GO" id="GO:0008757">
    <property type="term" value="F:S-adenosylmethionine-dependent methyltransferase activity"/>
    <property type="evidence" value="ECO:0007669"/>
    <property type="project" value="InterPro"/>
</dbReference>
<dbReference type="AlphaFoldDB" id="A0A8T4KTB2"/>
<keyword evidence="2" id="KW-0808">Transferase</keyword>
<accession>A0A8T4KTB2</accession>
<evidence type="ECO:0000313" key="2">
    <source>
        <dbReference type="EMBL" id="MBS3057601.1"/>
    </source>
</evidence>
<dbReference type="Pfam" id="PF08241">
    <property type="entry name" value="Methyltransf_11"/>
    <property type="match status" value="1"/>
</dbReference>
<protein>
    <submittedName>
        <fullName evidence="2">Methyltransferase domain-containing protein</fullName>
    </submittedName>
</protein>
<dbReference type="Proteomes" id="UP000677687">
    <property type="component" value="Unassembled WGS sequence"/>
</dbReference>
<sequence>MRRGKSAGLIKTQIKSRRHYWGSRAKSWHLVRTPEEIRTFRKELSQSLRGVRGSIVELMSGPVSYHHNAFALDFSTEMLRRNPQFSKGKSIQFDLHSIHNRRLPFRDSSVGAFVIVNATQYLKKPSFVFSELRRYLSKGSKIVIIGSDARGATGKELNNLMSDDLVSILQRLGFEANCRSFNVFYSPKIRPLEHKAPYYKIEAKI</sequence>
<reference evidence="2" key="2">
    <citation type="submission" date="2021-05" db="EMBL/GenBank/DDBJ databases">
        <title>Protein family content uncovers lineage relationships and bacterial pathway maintenance mechanisms in DPANN archaea.</title>
        <authorList>
            <person name="Castelle C.J."/>
            <person name="Meheust R."/>
            <person name="Jaffe A.L."/>
            <person name="Seitz K."/>
            <person name="Gong X."/>
            <person name="Baker B.J."/>
            <person name="Banfield J.F."/>
        </authorList>
    </citation>
    <scope>NUCLEOTIDE SEQUENCE</scope>
    <source>
        <strain evidence="2">RIFCSPHIGHO2_01_FULL_AR10_44_11</strain>
    </source>
</reference>
<evidence type="ECO:0000259" key="1">
    <source>
        <dbReference type="Pfam" id="PF08241"/>
    </source>
</evidence>
<dbReference type="EMBL" id="JAGVWD010000045">
    <property type="protein sequence ID" value="MBS3057601.1"/>
    <property type="molecule type" value="Genomic_DNA"/>
</dbReference>
<gene>
    <name evidence="2" type="ORF">J4415_03140</name>
</gene>
<name>A0A8T4KTB2_9ARCH</name>
<comment type="caution">
    <text evidence="2">The sequence shown here is derived from an EMBL/GenBank/DDBJ whole genome shotgun (WGS) entry which is preliminary data.</text>
</comment>
<evidence type="ECO:0000313" key="3">
    <source>
        <dbReference type="Proteomes" id="UP000677687"/>
    </source>
</evidence>
<dbReference type="InterPro" id="IPR029063">
    <property type="entry name" value="SAM-dependent_MTases_sf"/>
</dbReference>
<organism evidence="2 3">
    <name type="scientific">Candidatus Iainarchaeum sp</name>
    <dbReference type="NCBI Taxonomy" id="3101447"/>
    <lineage>
        <taxon>Archaea</taxon>
        <taxon>Candidatus Iainarchaeota</taxon>
        <taxon>Candidatus Iainarchaeia</taxon>
        <taxon>Candidatus Iainarchaeales</taxon>
        <taxon>Candidatus Iainarchaeaceae</taxon>
        <taxon>Candidatus Iainarchaeum</taxon>
    </lineage>
</organism>
<keyword evidence="2" id="KW-0489">Methyltransferase</keyword>
<dbReference type="GO" id="GO:0032259">
    <property type="term" value="P:methylation"/>
    <property type="evidence" value="ECO:0007669"/>
    <property type="project" value="UniProtKB-KW"/>
</dbReference>
<feature type="domain" description="Methyltransferase type 11" evidence="1">
    <location>
        <begin position="64"/>
        <end position="144"/>
    </location>
</feature>
<reference evidence="2" key="1">
    <citation type="submission" date="2021-03" db="EMBL/GenBank/DDBJ databases">
        <authorList>
            <person name="Jaffe A."/>
        </authorList>
    </citation>
    <scope>NUCLEOTIDE SEQUENCE</scope>
    <source>
        <strain evidence="2">RIFCSPHIGHO2_01_FULL_AR10_44_11</strain>
    </source>
</reference>
<proteinExistence type="predicted"/>
<dbReference type="SUPFAM" id="SSF53335">
    <property type="entry name" value="S-adenosyl-L-methionine-dependent methyltransferases"/>
    <property type="match status" value="1"/>
</dbReference>
<dbReference type="Gene3D" id="3.40.50.150">
    <property type="entry name" value="Vaccinia Virus protein VP39"/>
    <property type="match status" value="1"/>
</dbReference>
<dbReference type="InterPro" id="IPR013216">
    <property type="entry name" value="Methyltransf_11"/>
</dbReference>